<feature type="non-terminal residue" evidence="3">
    <location>
        <position position="57"/>
    </location>
</feature>
<proteinExistence type="predicted"/>
<organism evidence="3 4">
    <name type="scientific">Pseudomonas syringae pv. japonica str. M301072</name>
    <dbReference type="NCBI Taxonomy" id="629262"/>
    <lineage>
        <taxon>Bacteria</taxon>
        <taxon>Pseudomonadati</taxon>
        <taxon>Pseudomonadota</taxon>
        <taxon>Gammaproteobacteria</taxon>
        <taxon>Pseudomonadales</taxon>
        <taxon>Pseudomonadaceae</taxon>
        <taxon>Pseudomonas</taxon>
        <taxon>Pseudomonas syringae</taxon>
    </lineage>
</organism>
<keyword evidence="2" id="KW-1133">Transmembrane helix</keyword>
<protein>
    <submittedName>
        <fullName evidence="3">Uncharacterized protein</fullName>
    </submittedName>
</protein>
<name>F3FIC4_PSESX</name>
<dbReference type="AlphaFoldDB" id="F3FIC4"/>
<accession>F3FIC4</accession>
<gene>
    <name evidence="3" type="ORF">PSYJA_13707</name>
</gene>
<evidence type="ECO:0000313" key="4">
    <source>
        <dbReference type="Proteomes" id="UP000004471"/>
    </source>
</evidence>
<dbReference type="HOGENOM" id="CLU_3055257_0_0_6"/>
<reference evidence="3 4" key="1">
    <citation type="journal article" date="2011" name="PLoS Pathog.">
        <title>Dynamic evolution of pathogenicity revealed by sequencing and comparative genomics of 19 Pseudomonas syringae isolates.</title>
        <authorList>
            <person name="Baltrus D.A."/>
            <person name="Nishimura M.T."/>
            <person name="Romanchuk A."/>
            <person name="Chang J.H."/>
            <person name="Mukhtar M.S."/>
            <person name="Cherkis K."/>
            <person name="Roach J."/>
            <person name="Grant S.R."/>
            <person name="Jones C.D."/>
            <person name="Dangl J.L."/>
        </authorList>
    </citation>
    <scope>NUCLEOTIDE SEQUENCE [LARGE SCALE GENOMIC DNA]</scope>
    <source>
        <strain evidence="4">M301072PT</strain>
    </source>
</reference>
<evidence type="ECO:0000313" key="3">
    <source>
        <dbReference type="EMBL" id="EGH29960.1"/>
    </source>
</evidence>
<keyword evidence="2" id="KW-0472">Membrane</keyword>
<comment type="caution">
    <text evidence="3">The sequence shown here is derived from an EMBL/GenBank/DDBJ whole genome shotgun (WGS) entry which is preliminary data.</text>
</comment>
<feature type="transmembrane region" description="Helical" evidence="2">
    <location>
        <begin position="33"/>
        <end position="55"/>
    </location>
</feature>
<keyword evidence="2" id="KW-0812">Transmembrane</keyword>
<evidence type="ECO:0000256" key="1">
    <source>
        <dbReference type="SAM" id="MobiDB-lite"/>
    </source>
</evidence>
<feature type="region of interest" description="Disordered" evidence="1">
    <location>
        <begin position="1"/>
        <end position="28"/>
    </location>
</feature>
<dbReference type="Proteomes" id="UP000004471">
    <property type="component" value="Unassembled WGS sequence"/>
</dbReference>
<feature type="compositionally biased region" description="Basic and acidic residues" evidence="1">
    <location>
        <begin position="1"/>
        <end position="24"/>
    </location>
</feature>
<dbReference type="EMBL" id="AEAH01000640">
    <property type="protein sequence ID" value="EGH29960.1"/>
    <property type="molecule type" value="Genomic_DNA"/>
</dbReference>
<evidence type="ECO:0000256" key="2">
    <source>
        <dbReference type="SAM" id="Phobius"/>
    </source>
</evidence>
<sequence length="57" mass="6433">MGAFRHSDSKQETLSADREDDPRTPKYPRRKRYGWRVFWVVVVLAGVALGAAVAVES</sequence>